<dbReference type="STRING" id="51670.SAMN04488557_2891"/>
<keyword evidence="7" id="KW-1185">Reference proteome</keyword>
<comment type="similarity">
    <text evidence="1">Belongs to the membrane fusion protein (MFP) (TC 8.A.1) family.</text>
</comment>
<dbReference type="EMBL" id="FPCH01000003">
    <property type="protein sequence ID" value="SFV36906.1"/>
    <property type="molecule type" value="Genomic_DNA"/>
</dbReference>
<dbReference type="OrthoDB" id="7422354at2"/>
<dbReference type="PANTHER" id="PTHR30469">
    <property type="entry name" value="MULTIDRUG RESISTANCE PROTEIN MDTA"/>
    <property type="match status" value="1"/>
</dbReference>
<feature type="coiled-coil region" evidence="2">
    <location>
        <begin position="121"/>
        <end position="148"/>
    </location>
</feature>
<dbReference type="Gene3D" id="2.40.30.170">
    <property type="match status" value="1"/>
</dbReference>
<dbReference type="Proteomes" id="UP000199423">
    <property type="component" value="Unassembled WGS sequence"/>
</dbReference>
<evidence type="ECO:0000313" key="6">
    <source>
        <dbReference type="EMBL" id="SFV36906.1"/>
    </source>
</evidence>
<dbReference type="Gene3D" id="1.10.287.470">
    <property type="entry name" value="Helix hairpin bin"/>
    <property type="match status" value="1"/>
</dbReference>
<dbReference type="NCBIfam" id="TIGR01730">
    <property type="entry name" value="RND_mfp"/>
    <property type="match status" value="1"/>
</dbReference>
<dbReference type="Pfam" id="PF25954">
    <property type="entry name" value="Beta-barrel_RND_2"/>
    <property type="match status" value="1"/>
</dbReference>
<proteinExistence type="inferred from homology"/>
<dbReference type="AlphaFoldDB" id="A0A1I7NQG0"/>
<feature type="domain" description="YknX-like C-terminal permuted SH3-like" evidence="5">
    <location>
        <begin position="325"/>
        <end position="391"/>
    </location>
</feature>
<evidence type="ECO:0000313" key="7">
    <source>
        <dbReference type="Proteomes" id="UP000199423"/>
    </source>
</evidence>
<sequence length="404" mass="43285">MNMRTFFFGLLAASAVAGGGYVYLEKKHAAAVQAERLEAAKPVAAPTITVSKVGIDNFVETAAVSGSLVPREEILVSPEVEGLRVLELLADEGDKVKKGQVLARLVAEQLDAQLAQNDANLARSDAAIAQAESQIVQFEAQSKEAAAQFDRAVPLKQSGYLSGATYDQRESAAHTTAAQLIAARDGLTAAKAEKAQVEAQRRELMWRRNNTEVTAPADGVISRRMARIGAMASTAGEPMFRIIQNGEIELDAEIVETELKRVKVGQKAVVTVPQNGDFEGKVRLVSPEVDKATRLGRVKIFLGDNPSLRIGSYARGRIETARSRGLAVPSSAVTFDQGLASVQVVKDDKVQKHSVTVGLIAGDRVEIKKGVNEGDLVVTRAGTFLRDGDVVRPVIPEPRLSEAK</sequence>
<dbReference type="SUPFAM" id="SSF111369">
    <property type="entry name" value="HlyD-like secretion proteins"/>
    <property type="match status" value="1"/>
</dbReference>
<dbReference type="InterPro" id="IPR058637">
    <property type="entry name" value="YknX-like_C"/>
</dbReference>
<evidence type="ECO:0000256" key="1">
    <source>
        <dbReference type="ARBA" id="ARBA00009477"/>
    </source>
</evidence>
<organism evidence="6 7">
    <name type="scientific">Hyphomicrobium facile</name>
    <dbReference type="NCBI Taxonomy" id="51670"/>
    <lineage>
        <taxon>Bacteria</taxon>
        <taxon>Pseudomonadati</taxon>
        <taxon>Pseudomonadota</taxon>
        <taxon>Alphaproteobacteria</taxon>
        <taxon>Hyphomicrobiales</taxon>
        <taxon>Hyphomicrobiaceae</taxon>
        <taxon>Hyphomicrobium</taxon>
    </lineage>
</organism>
<dbReference type="GO" id="GO:1990281">
    <property type="term" value="C:efflux pump complex"/>
    <property type="evidence" value="ECO:0007669"/>
    <property type="project" value="TreeGrafter"/>
</dbReference>
<dbReference type="Gene3D" id="2.40.420.20">
    <property type="match status" value="1"/>
</dbReference>
<name>A0A1I7NQG0_9HYPH</name>
<dbReference type="Gene3D" id="2.40.50.100">
    <property type="match status" value="1"/>
</dbReference>
<dbReference type="InterPro" id="IPR058625">
    <property type="entry name" value="MdtA-like_BSH"/>
</dbReference>
<dbReference type="Pfam" id="PF25989">
    <property type="entry name" value="YknX_C"/>
    <property type="match status" value="1"/>
</dbReference>
<evidence type="ECO:0000259" key="3">
    <source>
        <dbReference type="Pfam" id="PF25917"/>
    </source>
</evidence>
<dbReference type="Pfam" id="PF25917">
    <property type="entry name" value="BSH_RND"/>
    <property type="match status" value="1"/>
</dbReference>
<protein>
    <submittedName>
        <fullName evidence="6">RND family efflux transporter, MFP subunit</fullName>
    </submittedName>
</protein>
<reference evidence="7" key="1">
    <citation type="submission" date="2016-10" db="EMBL/GenBank/DDBJ databases">
        <authorList>
            <person name="Varghese N."/>
            <person name="Submissions S."/>
        </authorList>
    </citation>
    <scope>NUCLEOTIDE SEQUENCE [LARGE SCALE GENOMIC DNA]</scope>
    <source>
        <strain evidence="7">DSM 1565</strain>
    </source>
</reference>
<evidence type="ECO:0000256" key="2">
    <source>
        <dbReference type="SAM" id="Coils"/>
    </source>
</evidence>
<accession>A0A1I7NQG0</accession>
<dbReference type="RefSeq" id="WP_092868437.1">
    <property type="nucleotide sequence ID" value="NZ_FPCH01000003.1"/>
</dbReference>
<dbReference type="InterPro" id="IPR058792">
    <property type="entry name" value="Beta-barrel_RND_2"/>
</dbReference>
<evidence type="ECO:0000259" key="4">
    <source>
        <dbReference type="Pfam" id="PF25954"/>
    </source>
</evidence>
<feature type="domain" description="Multidrug resistance protein MdtA-like barrel-sandwich hybrid" evidence="3">
    <location>
        <begin position="75"/>
        <end position="236"/>
    </location>
</feature>
<feature type="domain" description="CusB-like beta-barrel" evidence="4">
    <location>
        <begin position="250"/>
        <end position="320"/>
    </location>
</feature>
<keyword evidence="2" id="KW-0175">Coiled coil</keyword>
<dbReference type="GO" id="GO:0015562">
    <property type="term" value="F:efflux transmembrane transporter activity"/>
    <property type="evidence" value="ECO:0007669"/>
    <property type="project" value="TreeGrafter"/>
</dbReference>
<gene>
    <name evidence="6" type="ORF">SAMN04488557_2891</name>
</gene>
<dbReference type="PANTHER" id="PTHR30469:SF15">
    <property type="entry name" value="HLYD FAMILY OF SECRETION PROTEINS"/>
    <property type="match status" value="1"/>
</dbReference>
<evidence type="ECO:0000259" key="5">
    <source>
        <dbReference type="Pfam" id="PF25989"/>
    </source>
</evidence>
<dbReference type="InterPro" id="IPR006143">
    <property type="entry name" value="RND_pump_MFP"/>
</dbReference>